<keyword evidence="2 4" id="KW-0396">Initiation factor</keyword>
<dbReference type="EMBL" id="JAAAUY010000494">
    <property type="protein sequence ID" value="KAF9329226.1"/>
    <property type="molecule type" value="Genomic_DNA"/>
</dbReference>
<proteinExistence type="inferred from homology"/>
<organism evidence="7 8">
    <name type="scientific">Podila minutissima</name>
    <dbReference type="NCBI Taxonomy" id="64525"/>
    <lineage>
        <taxon>Eukaryota</taxon>
        <taxon>Fungi</taxon>
        <taxon>Fungi incertae sedis</taxon>
        <taxon>Mucoromycota</taxon>
        <taxon>Mortierellomycotina</taxon>
        <taxon>Mortierellomycetes</taxon>
        <taxon>Mortierellales</taxon>
        <taxon>Mortierellaceae</taxon>
        <taxon>Podila</taxon>
    </lineage>
</organism>
<evidence type="ECO:0000256" key="2">
    <source>
        <dbReference type="ARBA" id="ARBA00022540"/>
    </source>
</evidence>
<evidence type="ECO:0000256" key="4">
    <source>
        <dbReference type="HAMAP-Rule" id="MF_03011"/>
    </source>
</evidence>
<dbReference type="GO" id="GO:0016282">
    <property type="term" value="C:eukaryotic 43S preinitiation complex"/>
    <property type="evidence" value="ECO:0007669"/>
    <property type="project" value="UniProtKB-UniRule"/>
</dbReference>
<keyword evidence="5" id="KW-0812">Transmembrane</keyword>
<reference evidence="7" key="1">
    <citation type="journal article" date="2020" name="Fungal Divers.">
        <title>Resolving the Mortierellaceae phylogeny through synthesis of multi-gene phylogenetics and phylogenomics.</title>
        <authorList>
            <person name="Vandepol N."/>
            <person name="Liber J."/>
            <person name="Desiro A."/>
            <person name="Na H."/>
            <person name="Kennedy M."/>
            <person name="Barry K."/>
            <person name="Grigoriev I.V."/>
            <person name="Miller A.N."/>
            <person name="O'Donnell K."/>
            <person name="Stajich J.E."/>
            <person name="Bonito G."/>
        </authorList>
    </citation>
    <scope>NUCLEOTIDE SEQUENCE</scope>
    <source>
        <strain evidence="7">NVP1</strain>
    </source>
</reference>
<dbReference type="PROSITE" id="PS50250">
    <property type="entry name" value="PCI"/>
    <property type="match status" value="1"/>
</dbReference>
<dbReference type="GO" id="GO:0005852">
    <property type="term" value="C:eukaryotic translation initiation factor 3 complex"/>
    <property type="evidence" value="ECO:0007669"/>
    <property type="project" value="UniProtKB-UniRule"/>
</dbReference>
<comment type="similarity">
    <text evidence="4">Belongs to the eIF-3 subunit L family.</text>
</comment>
<evidence type="ECO:0000256" key="3">
    <source>
        <dbReference type="ARBA" id="ARBA00022917"/>
    </source>
</evidence>
<sequence length="538" mass="63270">MNDTEYDAEVDLVVSSYPIQDDLDEDLLAADQVPQQYQEVQIPEVVKNFILFFHRNILENNVYELQAIYEHSFNKLTEKFYAKESWPEPEAISPLVNDDQVFLTLYRELYYRHIYSRLTPTIEHRFHSYENYCDLFNYILNSEGPVALELPNQWLWDIIDEFIYQFQSFCNYRNRIKNKTEEELAFLRDNSQIWSCYSVLNVLYSLIQKSRITEQLLVSKNGGDMVEAAGEYGSRPLYKMLGYFSIVGLLRVHCLLGDFTLALKMMDNIELNKKQALFARVTACHVTTYYYVGFAYMMMRRYADAIKAFSHILVFINRTKQYHTRSYQHDQINKKGDQMYALLTMCVTLCPTRLDENIHSQLREKYAEQSNKLSKPEEAMAVFEELFQFACPKFISPNGPNLDDPEVMNLTPFEPIQHYTKIFMAEVRHSILLPTLRSYLKLYTTMGNEKLASFLEIKPEELRQLLMMAKIRSRQIKWVSGTLLEGEYQGTSDLDFCLKEDMIHIAESKVGRRYGDWFLRNINKFQDILGGLELTTKA</sequence>
<dbReference type="Proteomes" id="UP000696485">
    <property type="component" value="Unassembled WGS sequence"/>
</dbReference>
<accession>A0A9P5SJF3</accession>
<dbReference type="AlphaFoldDB" id="A0A9P5SJF3"/>
<comment type="subunit">
    <text evidence="4">Component of the eukaryotic translation initiation factor 3 (eIF-3) complex.</text>
</comment>
<comment type="function">
    <text evidence="4">Component of the eukaryotic translation initiation factor 3 (eIF-3) complex, which is involved in protein synthesis of a specialized repertoire of mRNAs and, together with other initiation factors, stimulates binding of mRNA and methionyl-tRNAi to the 40S ribosome. The eIF-3 complex specifically targets and initiates translation of a subset of mRNAs involved in cell proliferation.</text>
</comment>
<feature type="domain" description="PCI" evidence="6">
    <location>
        <begin position="308"/>
        <end position="502"/>
    </location>
</feature>
<dbReference type="GO" id="GO:0003743">
    <property type="term" value="F:translation initiation factor activity"/>
    <property type="evidence" value="ECO:0007669"/>
    <property type="project" value="UniProtKB-UniRule"/>
</dbReference>
<protein>
    <recommendedName>
        <fullName evidence="4">Eukaryotic translation initiation factor 3 subunit L</fullName>
        <shortName evidence="4">eIF3l</shortName>
    </recommendedName>
</protein>
<keyword evidence="8" id="KW-1185">Reference proteome</keyword>
<evidence type="ECO:0000313" key="7">
    <source>
        <dbReference type="EMBL" id="KAF9329226.1"/>
    </source>
</evidence>
<dbReference type="PANTHER" id="PTHR13242:SF0">
    <property type="entry name" value="EUKARYOTIC TRANSLATION INITIATION FACTOR 3 SUBUNIT L"/>
    <property type="match status" value="1"/>
</dbReference>
<evidence type="ECO:0000256" key="5">
    <source>
        <dbReference type="SAM" id="Phobius"/>
    </source>
</evidence>
<feature type="transmembrane region" description="Helical" evidence="5">
    <location>
        <begin position="241"/>
        <end position="265"/>
    </location>
</feature>
<dbReference type="PANTHER" id="PTHR13242">
    <property type="entry name" value="EUKARYOTIC TRANSLATION INITIATION FACTOR 3"/>
    <property type="match status" value="1"/>
</dbReference>
<gene>
    <name evidence="7" type="ORF">BG006_007658</name>
</gene>
<evidence type="ECO:0000259" key="6">
    <source>
        <dbReference type="PROSITE" id="PS50250"/>
    </source>
</evidence>
<feature type="transmembrane region" description="Helical" evidence="5">
    <location>
        <begin position="277"/>
        <end position="297"/>
    </location>
</feature>
<keyword evidence="1 4" id="KW-0963">Cytoplasm</keyword>
<dbReference type="HAMAP" id="MF_03011">
    <property type="entry name" value="eIF3l"/>
    <property type="match status" value="1"/>
</dbReference>
<dbReference type="InterPro" id="IPR019382">
    <property type="entry name" value="eIF3l"/>
</dbReference>
<dbReference type="GO" id="GO:0033290">
    <property type="term" value="C:eukaryotic 48S preinitiation complex"/>
    <property type="evidence" value="ECO:0007669"/>
    <property type="project" value="UniProtKB-UniRule"/>
</dbReference>
<dbReference type="InterPro" id="IPR000717">
    <property type="entry name" value="PCI_dom"/>
</dbReference>
<evidence type="ECO:0000313" key="8">
    <source>
        <dbReference type="Proteomes" id="UP000696485"/>
    </source>
</evidence>
<keyword evidence="3 4" id="KW-0648">Protein biosynthesis</keyword>
<comment type="subcellular location">
    <subcellularLocation>
        <location evidence="4">Cytoplasm</location>
    </subcellularLocation>
</comment>
<name>A0A9P5SJF3_9FUNG</name>
<keyword evidence="5" id="KW-0472">Membrane</keyword>
<comment type="caution">
    <text evidence="7">The sequence shown here is derived from an EMBL/GenBank/DDBJ whole genome shotgun (WGS) entry which is preliminary data.</text>
</comment>
<dbReference type="GO" id="GO:0001732">
    <property type="term" value="P:formation of cytoplasmic translation initiation complex"/>
    <property type="evidence" value="ECO:0007669"/>
    <property type="project" value="UniProtKB-UniRule"/>
</dbReference>
<dbReference type="Pfam" id="PF10255">
    <property type="entry name" value="Paf67"/>
    <property type="match status" value="1"/>
</dbReference>
<keyword evidence="5" id="KW-1133">Transmembrane helix</keyword>
<evidence type="ECO:0000256" key="1">
    <source>
        <dbReference type="ARBA" id="ARBA00022490"/>
    </source>
</evidence>